<sequence length="495" mass="55469">MAACNINGLLRQYSGPVLSGPVSSQIDSDREHIEFIEIKETKFFQTMAPRTVMEHNLLPVVPNSLPVAPKVQKSKELLDSVDDLPVSRSSALSDLSSSVQKLLDDKKPSYSHSSCTSGNQRLEARRIAYKKRLEICMKRLNSLQDKSLASLNRLLAAKLPKAVTTDKNDWTKLPGSICRLLDSEETESDSEEEPSTQPVTCSDLEENWLCTRAVSCSDWHWLISEIRRSNRCIKNLRLLRSSLHKWKSGLTVHDPDFSVRASCSRATPFVSQNRKRHSYHNLASPKCARLIGELNKECNDPYVHCSCVPQHTGPCILCCGASPVTWTRPLDRPQCVDLLHSARPLGAHIHPKLSLPGDVQLPLRLESRLATPSNFTFREHKSTLHSVNQEGKPCCLRSSQKTIKRRNRRVNGFHSLRNETKLESVPNKYHEIMCVSQPPASSTAEVGSRLNIVPLRSHAKAVNAPSALRRILNLAPDSEAPADMLFDQLRDCDPH</sequence>
<dbReference type="AlphaFoldDB" id="A0A504YJ54"/>
<dbReference type="Proteomes" id="UP000316759">
    <property type="component" value="Unassembled WGS sequence"/>
</dbReference>
<name>A0A504YJ54_FASGI</name>
<reference evidence="1 2" key="1">
    <citation type="submission" date="2019-04" db="EMBL/GenBank/DDBJ databases">
        <title>Annotation for the trematode Fasciola gigantica.</title>
        <authorList>
            <person name="Choi Y.-J."/>
        </authorList>
    </citation>
    <scope>NUCLEOTIDE SEQUENCE [LARGE SCALE GENOMIC DNA]</scope>
    <source>
        <strain evidence="1">Uganda_cow_1</strain>
    </source>
</reference>
<evidence type="ECO:0000313" key="1">
    <source>
        <dbReference type="EMBL" id="TPP57947.1"/>
    </source>
</evidence>
<dbReference type="EMBL" id="SUNJ01012548">
    <property type="protein sequence ID" value="TPP57947.1"/>
    <property type="molecule type" value="Genomic_DNA"/>
</dbReference>
<evidence type="ECO:0000313" key="2">
    <source>
        <dbReference type="Proteomes" id="UP000316759"/>
    </source>
</evidence>
<protein>
    <submittedName>
        <fullName evidence="1">Uncharacterized protein</fullName>
    </submittedName>
</protein>
<keyword evidence="2" id="KW-1185">Reference proteome</keyword>
<gene>
    <name evidence="1" type="ORF">FGIG_06626</name>
</gene>
<proteinExistence type="predicted"/>
<dbReference type="OrthoDB" id="6274385at2759"/>
<organism evidence="1 2">
    <name type="scientific">Fasciola gigantica</name>
    <name type="common">Giant liver fluke</name>
    <dbReference type="NCBI Taxonomy" id="46835"/>
    <lineage>
        <taxon>Eukaryota</taxon>
        <taxon>Metazoa</taxon>
        <taxon>Spiralia</taxon>
        <taxon>Lophotrochozoa</taxon>
        <taxon>Platyhelminthes</taxon>
        <taxon>Trematoda</taxon>
        <taxon>Digenea</taxon>
        <taxon>Plagiorchiida</taxon>
        <taxon>Echinostomata</taxon>
        <taxon>Echinostomatoidea</taxon>
        <taxon>Fasciolidae</taxon>
        <taxon>Fasciola</taxon>
    </lineage>
</organism>
<accession>A0A504YJ54</accession>
<comment type="caution">
    <text evidence="1">The sequence shown here is derived from an EMBL/GenBank/DDBJ whole genome shotgun (WGS) entry which is preliminary data.</text>
</comment>